<reference evidence="2" key="1">
    <citation type="submission" date="2023-06" db="EMBL/GenBank/DDBJ databases">
        <title>MT1 and MT2 Draft Genomes of Novel Species.</title>
        <authorList>
            <person name="Venkateswaran K."/>
        </authorList>
    </citation>
    <scope>NUCLEOTIDE SEQUENCE</scope>
    <source>
        <strain evidence="2">IIF3SC-B10</strain>
    </source>
</reference>
<organism evidence="2 3">
    <name type="scientific">Arthrobacter burdickii</name>
    <dbReference type="NCBI Taxonomy" id="3035920"/>
    <lineage>
        <taxon>Bacteria</taxon>
        <taxon>Bacillati</taxon>
        <taxon>Actinomycetota</taxon>
        <taxon>Actinomycetes</taxon>
        <taxon>Micrococcales</taxon>
        <taxon>Micrococcaceae</taxon>
        <taxon>Arthrobacter</taxon>
    </lineage>
</organism>
<proteinExistence type="predicted"/>
<accession>A0ABT8JZM1</accession>
<name>A0ABT8JZM1_9MICC</name>
<keyword evidence="3" id="KW-1185">Reference proteome</keyword>
<dbReference type="InterPro" id="IPR056695">
    <property type="entry name" value="DUF7793"/>
</dbReference>
<dbReference type="Gene3D" id="3.40.970.30">
    <property type="entry name" value="yp_829618.1 like domains"/>
    <property type="match status" value="1"/>
</dbReference>
<feature type="domain" description="DUF7793" evidence="1">
    <location>
        <begin position="7"/>
        <end position="103"/>
    </location>
</feature>
<evidence type="ECO:0000259" key="1">
    <source>
        <dbReference type="Pfam" id="PF25056"/>
    </source>
</evidence>
<dbReference type="Pfam" id="PF25056">
    <property type="entry name" value="DUF7793"/>
    <property type="match status" value="1"/>
</dbReference>
<dbReference type="Proteomes" id="UP001174209">
    <property type="component" value="Unassembled WGS sequence"/>
</dbReference>
<gene>
    <name evidence="2" type="ORF">P5G52_06665</name>
</gene>
<protein>
    <recommendedName>
        <fullName evidence="1">DUF7793 domain-containing protein</fullName>
    </recommendedName>
</protein>
<evidence type="ECO:0000313" key="3">
    <source>
        <dbReference type="Proteomes" id="UP001174209"/>
    </source>
</evidence>
<dbReference type="Gene3D" id="3.40.1680.10">
    <property type="entry name" value="yp_829618.1 domain like"/>
    <property type="match status" value="1"/>
</dbReference>
<sequence length="116" mass="12347">MASDLQHLAWAARVAITPDDALSVLAMSRQLSGGRPYAILVEMTEIVDLHPGARASFNAEALVVAAALLGDGPMDEVLAAGARRAVHPTRFFTSEASAYEWLRASLEDSRSGLTKP</sequence>
<evidence type="ECO:0000313" key="2">
    <source>
        <dbReference type="EMBL" id="MDN4610549.1"/>
    </source>
</evidence>
<comment type="caution">
    <text evidence="2">The sequence shown here is derived from an EMBL/GenBank/DDBJ whole genome shotgun (WGS) entry which is preliminary data.</text>
</comment>
<dbReference type="EMBL" id="JAROCG010000001">
    <property type="protein sequence ID" value="MDN4610549.1"/>
    <property type="molecule type" value="Genomic_DNA"/>
</dbReference>
<dbReference type="RefSeq" id="WP_301225827.1">
    <property type="nucleotide sequence ID" value="NZ_JAROCG010000001.1"/>
</dbReference>